<evidence type="ECO:0000256" key="1">
    <source>
        <dbReference type="SAM" id="Coils"/>
    </source>
</evidence>
<dbReference type="InterPro" id="IPR036388">
    <property type="entry name" value="WH-like_DNA-bd_sf"/>
</dbReference>
<proteinExistence type="predicted"/>
<sequence>METQLQKQIIALHAEGMSYRKIGAEVGLSHAKVGEIIRSVNTQQENELLEGTEEVENTLLQDEYRSISSKKKLKKKSKKEKTSKAMKKQIAKMQDELSRYKKKLENSQLEAYQLNGTIELRDQEMRLKEELSEHFEEVLELNNKPLEHEELLHSFNTLWEWNNEVSVSPLLYKTFKEEYKLVSKLSDSFEKGLRKFDENEHLEEVHFHFSTAVISQIKSHI</sequence>
<dbReference type="Gene3D" id="1.10.10.10">
    <property type="entry name" value="Winged helix-like DNA-binding domain superfamily/Winged helix DNA-binding domain"/>
    <property type="match status" value="1"/>
</dbReference>
<feature type="coiled-coil region" evidence="1">
    <location>
        <begin position="76"/>
        <end position="144"/>
    </location>
</feature>
<protein>
    <recommendedName>
        <fullName evidence="4">Helix-turn-helix domain-containing protein</fullName>
    </recommendedName>
</protein>
<organism evidence="2 3">
    <name type="scientific">Flammeovirga kamogawensis</name>
    <dbReference type="NCBI Taxonomy" id="373891"/>
    <lineage>
        <taxon>Bacteria</taxon>
        <taxon>Pseudomonadati</taxon>
        <taxon>Bacteroidota</taxon>
        <taxon>Cytophagia</taxon>
        <taxon>Cytophagales</taxon>
        <taxon>Flammeovirgaceae</taxon>
        <taxon>Flammeovirga</taxon>
    </lineage>
</organism>
<reference evidence="2 3" key="1">
    <citation type="submission" date="2021-05" db="EMBL/GenBank/DDBJ databases">
        <title>Comparative genomic studies on the polysaccharide-degrading batcterial strains of the Flammeovirga genus.</title>
        <authorList>
            <person name="Zewei F."/>
            <person name="Zheng Z."/>
            <person name="Yu L."/>
            <person name="Ruyue G."/>
            <person name="Yanhong M."/>
            <person name="Yuanyuan C."/>
            <person name="Jingyan G."/>
            <person name="Wenjun H."/>
        </authorList>
    </citation>
    <scope>NUCLEOTIDE SEQUENCE [LARGE SCALE GENOMIC DNA]</scope>
    <source>
        <strain evidence="2 3">YS10</strain>
    </source>
</reference>
<name>A0ABX8GSY4_9BACT</name>
<evidence type="ECO:0008006" key="4">
    <source>
        <dbReference type="Google" id="ProtNLM"/>
    </source>
</evidence>
<keyword evidence="3" id="KW-1185">Reference proteome</keyword>
<evidence type="ECO:0000313" key="2">
    <source>
        <dbReference type="EMBL" id="QWG06690.1"/>
    </source>
</evidence>
<evidence type="ECO:0000313" key="3">
    <source>
        <dbReference type="Proteomes" id="UP000682802"/>
    </source>
</evidence>
<gene>
    <name evidence="2" type="ORF">KM029_15440</name>
</gene>
<dbReference type="EMBL" id="CP076128">
    <property type="protein sequence ID" value="QWG06690.1"/>
    <property type="molecule type" value="Genomic_DNA"/>
</dbReference>
<accession>A0ABX8GSY4</accession>
<keyword evidence="1" id="KW-0175">Coiled coil</keyword>
<dbReference type="RefSeq" id="WP_144074096.1">
    <property type="nucleotide sequence ID" value="NZ_CP076128.1"/>
</dbReference>
<dbReference type="Proteomes" id="UP000682802">
    <property type="component" value="Chromosome 1"/>
</dbReference>